<evidence type="ECO:0000313" key="1">
    <source>
        <dbReference type="EMBL" id="WIW71188.1"/>
    </source>
</evidence>
<dbReference type="KEGG" id="sgbi:P3F81_02325"/>
<dbReference type="EMBL" id="CP120678">
    <property type="protein sequence ID" value="WIW71188.1"/>
    <property type="molecule type" value="Genomic_DNA"/>
</dbReference>
<gene>
    <name evidence="1" type="ORF">P3F81_02325</name>
</gene>
<protein>
    <submittedName>
        <fullName evidence="1">Com family DNA-binding transcriptional regulator</fullName>
    </submittedName>
</protein>
<accession>A0A9Y2AK46</accession>
<sequence>MQRESEKSKQELPQKRCGNCNRLLFYGYAKSLKIKCPKCGNILFFEN</sequence>
<reference evidence="1" key="1">
    <citation type="submission" date="2023-03" db="EMBL/GenBank/DDBJ databases">
        <title>Selenobaculum gbiensis gen. nov. sp. nov., a new bacterium isolated from the gut microbiota of IBD patient.</title>
        <authorList>
            <person name="Yeo S."/>
            <person name="Park H."/>
            <person name="Huh C.S."/>
        </authorList>
    </citation>
    <scope>NUCLEOTIDE SEQUENCE</scope>
    <source>
        <strain evidence="1">ICN-92133</strain>
    </source>
</reference>
<organism evidence="1 2">
    <name type="scientific">Selenobaculum gibii</name>
    <dbReference type="NCBI Taxonomy" id="3054208"/>
    <lineage>
        <taxon>Bacteria</taxon>
        <taxon>Bacillati</taxon>
        <taxon>Bacillota</taxon>
        <taxon>Negativicutes</taxon>
        <taxon>Selenomonadales</taxon>
        <taxon>Selenomonadaceae</taxon>
        <taxon>Selenobaculum</taxon>
    </lineage>
</organism>
<name>A0A9Y2AK46_9FIRM</name>
<keyword evidence="2" id="KW-1185">Reference proteome</keyword>
<dbReference type="AlphaFoldDB" id="A0A9Y2AK46"/>
<dbReference type="GO" id="GO:0003677">
    <property type="term" value="F:DNA binding"/>
    <property type="evidence" value="ECO:0007669"/>
    <property type="project" value="UniProtKB-KW"/>
</dbReference>
<evidence type="ECO:0000313" key="2">
    <source>
        <dbReference type="Proteomes" id="UP001243623"/>
    </source>
</evidence>
<dbReference type="InterPro" id="IPR019294">
    <property type="entry name" value="Translation_reg_Com"/>
</dbReference>
<proteinExistence type="predicted"/>
<dbReference type="Proteomes" id="UP001243623">
    <property type="component" value="Chromosome"/>
</dbReference>
<keyword evidence="1" id="KW-0238">DNA-binding</keyword>
<dbReference type="RefSeq" id="WP_147666697.1">
    <property type="nucleotide sequence ID" value="NZ_CP120678.1"/>
</dbReference>
<dbReference type="Pfam" id="PF10122">
    <property type="entry name" value="Zn_ribbon_Com"/>
    <property type="match status" value="1"/>
</dbReference>